<dbReference type="Proteomes" id="UP000152474">
    <property type="component" value="Segment"/>
</dbReference>
<keyword evidence="2" id="KW-1185">Reference proteome</keyword>
<evidence type="ECO:0000313" key="1">
    <source>
        <dbReference type="EMBL" id="AHC02811.1"/>
    </source>
</evidence>
<accession>A0A075CXS5</accession>
<dbReference type="SUPFAM" id="SSF48726">
    <property type="entry name" value="Immunoglobulin"/>
    <property type="match status" value="1"/>
</dbReference>
<dbReference type="RefSeq" id="YP_009052078.1">
    <property type="nucleotide sequence ID" value="NC_024696.1"/>
</dbReference>
<protein>
    <submittedName>
        <fullName evidence="1">Membrane protein EE62A</fullName>
    </submittedName>
</protein>
<proteinExistence type="predicted"/>
<dbReference type="KEGG" id="vg:20098491"/>
<dbReference type="InterPro" id="IPR036179">
    <property type="entry name" value="Ig-like_dom_sf"/>
</dbReference>
<evidence type="ECO:0000313" key="2">
    <source>
        <dbReference type="Proteomes" id="UP000152474"/>
    </source>
</evidence>
<gene>
    <name evidence="1" type="primary">EE62A</name>
</gene>
<dbReference type="EMBL" id="KF921519">
    <property type="protein sequence ID" value="AHC02811.1"/>
    <property type="molecule type" value="Genomic_DNA"/>
</dbReference>
<dbReference type="InterPro" id="IPR013783">
    <property type="entry name" value="Ig-like_fold"/>
</dbReference>
<reference evidence="1 2" key="1">
    <citation type="submission" date="2013-11" db="EMBL/GenBank/DDBJ databases">
        <title>Genome sequence of elephant endotheliotropic herpesvirus 5.</title>
        <authorList>
            <person name="Wilkie G.S."/>
            <person name="Davison A.J."/>
            <person name="Denk D."/>
            <person name="Kerr K."/>
            <person name="Redrobe S."/>
            <person name="Steinbach F."/>
            <person name="Dastjerdi A."/>
        </authorList>
    </citation>
    <scope>NUCLEOTIDE SEQUENCE [LARGE SCALE GENOMIC DNA]</scope>
    <source>
        <strain evidence="1 2">Vijay</strain>
    </source>
</reference>
<name>A0A075CXS5_9BETA</name>
<dbReference type="PROSITE" id="PS51257">
    <property type="entry name" value="PROKAR_LIPOPROTEIN"/>
    <property type="match status" value="1"/>
</dbReference>
<dbReference type="Gene3D" id="2.60.40.10">
    <property type="entry name" value="Immunoglobulins"/>
    <property type="match status" value="1"/>
</dbReference>
<organism evidence="1 2">
    <name type="scientific">Elephant endotheliotropic herpesvirus 5</name>
    <dbReference type="NCBI Taxonomy" id="768738"/>
    <lineage>
        <taxon>Viruses</taxon>
        <taxon>Duplodnaviria</taxon>
        <taxon>Heunggongvirae</taxon>
        <taxon>Peploviricota</taxon>
        <taxon>Herviviricetes</taxon>
        <taxon>Herpesvirales</taxon>
        <taxon>Orthoherpesviridae</taxon>
        <taxon>Betaherpesvirinae</taxon>
        <taxon>Proboscivirus</taxon>
    </lineage>
</organism>
<sequence length="167" mass="19135">MIRTLWGGGFFTICSCIYTIETSFNIQKVNLGENATIILQSSVKTNFTWLHNNKTIVNGEQWNSSYNSTKFFRKDYYQCCDLTIINTTVSDLGNYTLRLYINKNYTEDVVELTCNDLPSTSRPVTKGNSVLLTSNNESSKVEYFKSVTCKCRLFIGIYMLCLLLNMI</sequence>
<dbReference type="GeneID" id="20098491"/>